<evidence type="ECO:0000313" key="1">
    <source>
        <dbReference type="EMBL" id="AFR36575.1"/>
    </source>
</evidence>
<reference evidence="1 2" key="1">
    <citation type="submission" date="2012-09" db="EMBL/GenBank/DDBJ databases">
        <title>Riemerella anatipestifer vaccine strains.</title>
        <authorList>
            <person name="Chun C.A."/>
            <person name="Shu W.M."/>
            <person name="Kang Z.D."/>
            <person name="Jia W.X."/>
        </authorList>
    </citation>
    <scope>NUCLEOTIDE SEQUENCE [LARGE SCALE GENOMIC DNA]</scope>
    <source>
        <strain evidence="1 2">RA-CH-1</strain>
    </source>
</reference>
<name>J9R0Q8_RIEAN</name>
<gene>
    <name evidence="1" type="ORF">B739_1993</name>
</gene>
<organism evidence="1 2">
    <name type="scientific">Riemerella anatipestifer RA-CH-1</name>
    <dbReference type="NCBI Taxonomy" id="1228997"/>
    <lineage>
        <taxon>Bacteria</taxon>
        <taxon>Pseudomonadati</taxon>
        <taxon>Bacteroidota</taxon>
        <taxon>Flavobacteriia</taxon>
        <taxon>Flavobacteriales</taxon>
        <taxon>Weeksellaceae</taxon>
        <taxon>Riemerella</taxon>
    </lineage>
</organism>
<dbReference type="EMBL" id="CP003787">
    <property type="protein sequence ID" value="AFR36575.1"/>
    <property type="molecule type" value="Genomic_DNA"/>
</dbReference>
<evidence type="ECO:0000313" key="2">
    <source>
        <dbReference type="Proteomes" id="UP000006276"/>
    </source>
</evidence>
<proteinExistence type="predicted"/>
<dbReference type="Proteomes" id="UP000006276">
    <property type="component" value="Chromosome"/>
</dbReference>
<dbReference type="AlphaFoldDB" id="J9R0Q8"/>
<keyword evidence="2" id="KW-1185">Reference proteome</keyword>
<dbReference type="PATRIC" id="fig|1228997.3.peg.1994"/>
<protein>
    <submittedName>
        <fullName evidence="1">Uncharacterized protein</fullName>
    </submittedName>
</protein>
<dbReference type="KEGG" id="rag:B739_1993"/>
<dbReference type="HOGENOM" id="CLU_3316197_0_0_10"/>
<accession>J9R0Q8</accession>
<sequence>MKYMKDEVLLYVEDLENMQWLPIDKYREKYPNPLENEAP</sequence>